<evidence type="ECO:0000256" key="1">
    <source>
        <dbReference type="SAM" id="Phobius"/>
    </source>
</evidence>
<feature type="transmembrane region" description="Helical" evidence="1">
    <location>
        <begin position="6"/>
        <end position="24"/>
    </location>
</feature>
<keyword evidence="1" id="KW-0812">Transmembrane</keyword>
<keyword evidence="3" id="KW-1185">Reference proteome</keyword>
<proteinExistence type="predicted"/>
<reference evidence="2" key="1">
    <citation type="journal article" date="2023" name="Mol. Phylogenet. Evol.">
        <title>Genome-scale phylogeny and comparative genomics of the fungal order Sordariales.</title>
        <authorList>
            <person name="Hensen N."/>
            <person name="Bonometti L."/>
            <person name="Westerberg I."/>
            <person name="Brannstrom I.O."/>
            <person name="Guillou S."/>
            <person name="Cros-Aarteil S."/>
            <person name="Calhoun S."/>
            <person name="Haridas S."/>
            <person name="Kuo A."/>
            <person name="Mondo S."/>
            <person name="Pangilinan J."/>
            <person name="Riley R."/>
            <person name="LaButti K."/>
            <person name="Andreopoulos B."/>
            <person name="Lipzen A."/>
            <person name="Chen C."/>
            <person name="Yan M."/>
            <person name="Daum C."/>
            <person name="Ng V."/>
            <person name="Clum A."/>
            <person name="Steindorff A."/>
            <person name="Ohm R.A."/>
            <person name="Martin F."/>
            <person name="Silar P."/>
            <person name="Natvig D.O."/>
            <person name="Lalanne C."/>
            <person name="Gautier V."/>
            <person name="Ament-Velasquez S.L."/>
            <person name="Kruys A."/>
            <person name="Hutchinson M.I."/>
            <person name="Powell A.J."/>
            <person name="Barry K."/>
            <person name="Miller A.N."/>
            <person name="Grigoriev I.V."/>
            <person name="Debuchy R."/>
            <person name="Gladieux P."/>
            <person name="Hiltunen Thoren M."/>
            <person name="Johannesson H."/>
        </authorList>
    </citation>
    <scope>NUCLEOTIDE SEQUENCE</scope>
    <source>
        <strain evidence="2">PSN293</strain>
    </source>
</reference>
<sequence>MGGLLFLYFFQVCLGLLFRLFYLFPPFRCVYHVSIMLRMLSAQFIIISPFSFSVSFFLPESLLQMDS</sequence>
<keyword evidence="1" id="KW-0472">Membrane</keyword>
<protein>
    <submittedName>
        <fullName evidence="2">Uncharacterized protein</fullName>
    </submittedName>
</protein>
<feature type="transmembrane region" description="Helical" evidence="1">
    <location>
        <begin position="36"/>
        <end position="58"/>
    </location>
</feature>
<dbReference type="AlphaFoldDB" id="A0AAN6YGA0"/>
<dbReference type="EMBL" id="MU858056">
    <property type="protein sequence ID" value="KAK4217918.1"/>
    <property type="molecule type" value="Genomic_DNA"/>
</dbReference>
<gene>
    <name evidence="2" type="ORF">QBC37DRAFT_413544</name>
</gene>
<keyword evidence="1" id="KW-1133">Transmembrane helix</keyword>
<reference evidence="2" key="2">
    <citation type="submission" date="2023-05" db="EMBL/GenBank/DDBJ databases">
        <authorList>
            <consortium name="Lawrence Berkeley National Laboratory"/>
            <person name="Steindorff A."/>
            <person name="Hensen N."/>
            <person name="Bonometti L."/>
            <person name="Westerberg I."/>
            <person name="Brannstrom I.O."/>
            <person name="Guillou S."/>
            <person name="Cros-Aarteil S."/>
            <person name="Calhoun S."/>
            <person name="Haridas S."/>
            <person name="Kuo A."/>
            <person name="Mondo S."/>
            <person name="Pangilinan J."/>
            <person name="Riley R."/>
            <person name="Labutti K."/>
            <person name="Andreopoulos B."/>
            <person name="Lipzen A."/>
            <person name="Chen C."/>
            <person name="Yanf M."/>
            <person name="Daum C."/>
            <person name="Ng V."/>
            <person name="Clum A."/>
            <person name="Ohm R."/>
            <person name="Martin F."/>
            <person name="Silar P."/>
            <person name="Natvig D."/>
            <person name="Lalanne C."/>
            <person name="Gautier V."/>
            <person name="Ament-Velasquez S.L."/>
            <person name="Kruys A."/>
            <person name="Hutchinson M.I."/>
            <person name="Powell A.J."/>
            <person name="Barry K."/>
            <person name="Miller A.N."/>
            <person name="Grigoriev I.V."/>
            <person name="Debuchy R."/>
            <person name="Gladieux P."/>
            <person name="Thoren M.H."/>
            <person name="Johannesson H."/>
        </authorList>
    </citation>
    <scope>NUCLEOTIDE SEQUENCE</scope>
    <source>
        <strain evidence="2">PSN293</strain>
    </source>
</reference>
<accession>A0AAN6YGA0</accession>
<evidence type="ECO:0000313" key="2">
    <source>
        <dbReference type="EMBL" id="KAK4217918.1"/>
    </source>
</evidence>
<comment type="caution">
    <text evidence="2">The sequence shown here is derived from an EMBL/GenBank/DDBJ whole genome shotgun (WGS) entry which is preliminary data.</text>
</comment>
<organism evidence="2 3">
    <name type="scientific">Rhypophila decipiens</name>
    <dbReference type="NCBI Taxonomy" id="261697"/>
    <lineage>
        <taxon>Eukaryota</taxon>
        <taxon>Fungi</taxon>
        <taxon>Dikarya</taxon>
        <taxon>Ascomycota</taxon>
        <taxon>Pezizomycotina</taxon>
        <taxon>Sordariomycetes</taxon>
        <taxon>Sordariomycetidae</taxon>
        <taxon>Sordariales</taxon>
        <taxon>Naviculisporaceae</taxon>
        <taxon>Rhypophila</taxon>
    </lineage>
</organism>
<name>A0AAN6YGA0_9PEZI</name>
<evidence type="ECO:0000313" key="3">
    <source>
        <dbReference type="Proteomes" id="UP001301769"/>
    </source>
</evidence>
<dbReference type="Proteomes" id="UP001301769">
    <property type="component" value="Unassembled WGS sequence"/>
</dbReference>